<reference evidence="1" key="1">
    <citation type="submission" date="2020-10" db="EMBL/GenBank/DDBJ databases">
        <title>Connecting structure to function with the recovery of over 1000 high-quality activated sludge metagenome-assembled genomes encoding full-length rRNA genes using long-read sequencing.</title>
        <authorList>
            <person name="Singleton C.M."/>
            <person name="Petriglieri F."/>
            <person name="Kristensen J.M."/>
            <person name="Kirkegaard R.H."/>
            <person name="Michaelsen T.Y."/>
            <person name="Andersen M.H."/>
            <person name="Karst S.M."/>
            <person name="Dueholm M.S."/>
            <person name="Nielsen P.H."/>
            <person name="Albertsen M."/>
        </authorList>
    </citation>
    <scope>NUCLEOTIDE SEQUENCE</scope>
    <source>
        <strain evidence="1">Skiv_18-Q3-R9-52_MAXAC.067</strain>
    </source>
</reference>
<evidence type="ECO:0000313" key="2">
    <source>
        <dbReference type="Proteomes" id="UP000886657"/>
    </source>
</evidence>
<proteinExistence type="predicted"/>
<dbReference type="AlphaFoldDB" id="A0A9D7SER6"/>
<name>A0A9D7SER6_9BACT</name>
<evidence type="ECO:0000313" key="1">
    <source>
        <dbReference type="EMBL" id="MBK9795177.1"/>
    </source>
</evidence>
<comment type="caution">
    <text evidence="1">The sequence shown here is derived from an EMBL/GenBank/DDBJ whole genome shotgun (WGS) entry which is preliminary data.</text>
</comment>
<dbReference type="Proteomes" id="UP000886657">
    <property type="component" value="Unassembled WGS sequence"/>
</dbReference>
<dbReference type="EMBL" id="JADKIO010000004">
    <property type="protein sequence ID" value="MBK9795177.1"/>
    <property type="molecule type" value="Genomic_DNA"/>
</dbReference>
<sequence>MIGSGPPGPPQARFEDGLRFLAAALALELDHRNSAAIVSAACDAIQCFLVTFELASRRHLADPEGETLKLRGQLEALLTPNQSPEEAARHALEGARLARDQAARLLPRLME</sequence>
<gene>
    <name evidence="1" type="ORF">IPP58_01525</name>
</gene>
<organism evidence="1 2">
    <name type="scientific">Candidatus Geothrix skivensis</name>
    <dbReference type="NCBI Taxonomy" id="2954439"/>
    <lineage>
        <taxon>Bacteria</taxon>
        <taxon>Pseudomonadati</taxon>
        <taxon>Acidobacteriota</taxon>
        <taxon>Holophagae</taxon>
        <taxon>Holophagales</taxon>
        <taxon>Holophagaceae</taxon>
        <taxon>Geothrix</taxon>
    </lineage>
</organism>
<accession>A0A9D7SER6</accession>
<protein>
    <submittedName>
        <fullName evidence="1">Uncharacterized protein</fullName>
    </submittedName>
</protein>